<dbReference type="Proteomes" id="UP000319825">
    <property type="component" value="Unassembled WGS sequence"/>
</dbReference>
<accession>A0A562IIF5</accession>
<comment type="caution">
    <text evidence="1">The sequence shown here is derived from an EMBL/GenBank/DDBJ whole genome shotgun (WGS) entry which is preliminary data.</text>
</comment>
<reference evidence="1 2" key="1">
    <citation type="submission" date="2019-07" db="EMBL/GenBank/DDBJ databases">
        <title>R&amp;d 2014.</title>
        <authorList>
            <person name="Klenk H.-P."/>
        </authorList>
    </citation>
    <scope>NUCLEOTIDE SEQUENCE [LARGE SCALE GENOMIC DNA]</scope>
    <source>
        <strain evidence="1 2">DSM 43868</strain>
    </source>
</reference>
<gene>
    <name evidence="1" type="ORF">JD77_05643</name>
</gene>
<dbReference type="AlphaFoldDB" id="A0A562IIF5"/>
<organism evidence="1 2">
    <name type="scientific">Micromonospora olivasterospora</name>
    <dbReference type="NCBI Taxonomy" id="1880"/>
    <lineage>
        <taxon>Bacteria</taxon>
        <taxon>Bacillati</taxon>
        <taxon>Actinomycetota</taxon>
        <taxon>Actinomycetes</taxon>
        <taxon>Micromonosporales</taxon>
        <taxon>Micromonosporaceae</taxon>
        <taxon>Micromonospora</taxon>
    </lineage>
</organism>
<sequence>MCSEPLAPGPHPTVAMSENWTNRKRVGLALVTLSREVSHHVD</sequence>
<evidence type="ECO:0000313" key="1">
    <source>
        <dbReference type="EMBL" id="TWH70618.1"/>
    </source>
</evidence>
<keyword evidence="2" id="KW-1185">Reference proteome</keyword>
<protein>
    <submittedName>
        <fullName evidence="1">Uncharacterized protein</fullName>
    </submittedName>
</protein>
<name>A0A562IIF5_MICOL</name>
<dbReference type="EMBL" id="VLKE01000001">
    <property type="protein sequence ID" value="TWH70618.1"/>
    <property type="molecule type" value="Genomic_DNA"/>
</dbReference>
<evidence type="ECO:0000313" key="2">
    <source>
        <dbReference type="Proteomes" id="UP000319825"/>
    </source>
</evidence>
<proteinExistence type="predicted"/>